<sequence length="331" mass="38667">MKKNSLPNILTPAFPPVIRFKMNLPDLKKYRTIFKDNGVTTPLSQSGHAKTGLYKMIPKPEQENKGWPWDEETSPDIYDTRIKWPKLTIVTPSFNQGQFIEQTIRAVLLQNYPNLEYIIIDGGSTDNTTKILEKYSPWISYWQSTKDDGQGNAINLGFSLSSGEYHAWINSDDYYLKGVFQKVIQQFLSSKAEFIYGYGYNYKVATGEFEQIKTLPYTDYFIKIPSLIQPSTFWNARIHEPIWEELYCALDYELWLRMVKGHKRALIKEPLSVAHVHDDAKTSDPKMKAKWEEDHQKIWGPDAHGTVHEWKRIVFLNRIRKKLYKLFDDLG</sequence>
<dbReference type="Proteomes" id="UP001204376">
    <property type="component" value="Unassembled WGS sequence"/>
</dbReference>
<dbReference type="Pfam" id="PF00535">
    <property type="entry name" value="Glycos_transf_2"/>
    <property type="match status" value="1"/>
</dbReference>
<feature type="domain" description="Glycosyltransferase 2-like" evidence="1">
    <location>
        <begin position="88"/>
        <end position="215"/>
    </location>
</feature>
<reference evidence="2 3" key="1">
    <citation type="submission" date="2022-07" db="EMBL/GenBank/DDBJ databases">
        <title>Mucilaginibacter sp. JC4.</title>
        <authorList>
            <person name="Le V."/>
            <person name="Ko S.-R."/>
            <person name="Ahn C.-Y."/>
            <person name="Oh H.-M."/>
        </authorList>
    </citation>
    <scope>NUCLEOTIDE SEQUENCE [LARGE SCALE GENOMIC DNA]</scope>
    <source>
        <strain evidence="2 3">JC4</strain>
    </source>
</reference>
<evidence type="ECO:0000259" key="1">
    <source>
        <dbReference type="Pfam" id="PF00535"/>
    </source>
</evidence>
<dbReference type="InterPro" id="IPR001173">
    <property type="entry name" value="Glyco_trans_2-like"/>
</dbReference>
<dbReference type="PANTHER" id="PTHR22916:SF65">
    <property type="entry name" value="SLR1065 PROTEIN"/>
    <property type="match status" value="1"/>
</dbReference>
<dbReference type="CDD" id="cd06433">
    <property type="entry name" value="GT_2_WfgS_like"/>
    <property type="match status" value="1"/>
</dbReference>
<comment type="caution">
    <text evidence="2">The sequence shown here is derived from an EMBL/GenBank/DDBJ whole genome shotgun (WGS) entry which is preliminary data.</text>
</comment>
<organism evidence="2 3">
    <name type="scientific">Mucilaginibacter aquariorum</name>
    <dbReference type="NCBI Taxonomy" id="2967225"/>
    <lineage>
        <taxon>Bacteria</taxon>
        <taxon>Pseudomonadati</taxon>
        <taxon>Bacteroidota</taxon>
        <taxon>Sphingobacteriia</taxon>
        <taxon>Sphingobacteriales</taxon>
        <taxon>Sphingobacteriaceae</taxon>
        <taxon>Mucilaginibacter</taxon>
    </lineage>
</organism>
<gene>
    <name evidence="2" type="ORF">NPE20_04900</name>
</gene>
<dbReference type="SUPFAM" id="SSF53448">
    <property type="entry name" value="Nucleotide-diphospho-sugar transferases"/>
    <property type="match status" value="1"/>
</dbReference>
<dbReference type="EMBL" id="JANHOH010000001">
    <property type="protein sequence ID" value="MCQ6957279.1"/>
    <property type="molecule type" value="Genomic_DNA"/>
</dbReference>
<accession>A0ABT1SY52</accession>
<dbReference type="InterPro" id="IPR029044">
    <property type="entry name" value="Nucleotide-diphossugar_trans"/>
</dbReference>
<evidence type="ECO:0000313" key="3">
    <source>
        <dbReference type="Proteomes" id="UP001204376"/>
    </source>
</evidence>
<proteinExistence type="predicted"/>
<name>A0ABT1SY52_9SPHI</name>
<protein>
    <submittedName>
        <fullName evidence="2">Glycosyltransferase</fullName>
    </submittedName>
</protein>
<keyword evidence="3" id="KW-1185">Reference proteome</keyword>
<dbReference type="Gene3D" id="3.90.550.10">
    <property type="entry name" value="Spore Coat Polysaccharide Biosynthesis Protein SpsA, Chain A"/>
    <property type="match status" value="1"/>
</dbReference>
<evidence type="ECO:0000313" key="2">
    <source>
        <dbReference type="EMBL" id="MCQ6957279.1"/>
    </source>
</evidence>
<dbReference type="PANTHER" id="PTHR22916">
    <property type="entry name" value="GLYCOSYLTRANSFERASE"/>
    <property type="match status" value="1"/>
</dbReference>